<feature type="domain" description="NAD(P)-binding" evidence="1">
    <location>
        <begin position="13"/>
        <end position="45"/>
    </location>
</feature>
<name>D6Y014_BACIE</name>
<dbReference type="HOGENOM" id="CLU_2894559_0_0_9"/>
<organism evidence="2 3">
    <name type="scientific">Bacillus selenitireducens (strain ATCC 700615 / DSM 15326 / MLS10)</name>
    <dbReference type="NCBI Taxonomy" id="439292"/>
    <lineage>
        <taxon>Bacteria</taxon>
        <taxon>Bacillati</taxon>
        <taxon>Bacillota</taxon>
        <taxon>Bacilli</taxon>
        <taxon>Bacillales</taxon>
        <taxon>Bacillaceae</taxon>
        <taxon>Salisediminibacterium</taxon>
    </lineage>
</organism>
<dbReference type="KEGG" id="bse:Bsel_3034"/>
<dbReference type="AlphaFoldDB" id="D6Y014"/>
<evidence type="ECO:0000259" key="1">
    <source>
        <dbReference type="Pfam" id="PF16363"/>
    </source>
</evidence>
<evidence type="ECO:0000313" key="2">
    <source>
        <dbReference type="EMBL" id="ADI00516.1"/>
    </source>
</evidence>
<protein>
    <recommendedName>
        <fullName evidence="1">NAD(P)-binding domain-containing protein</fullName>
    </recommendedName>
</protein>
<keyword evidence="3" id="KW-1185">Reference proteome</keyword>
<dbReference type="Proteomes" id="UP000000271">
    <property type="component" value="Chromosome"/>
</dbReference>
<dbReference type="SUPFAM" id="SSF51735">
    <property type="entry name" value="NAD(P)-binding Rossmann-fold domains"/>
    <property type="match status" value="1"/>
</dbReference>
<dbReference type="Gene3D" id="3.40.50.720">
    <property type="entry name" value="NAD(P)-binding Rossmann-like Domain"/>
    <property type="match status" value="1"/>
</dbReference>
<sequence>MSYKPLDPSKVYLITGVAGFIGYYLSKKLLESDCQLVGIDNVNDYYDVNLEKGGLTPGTLMC</sequence>
<reference evidence="2" key="1">
    <citation type="submission" date="2009-10" db="EMBL/GenBank/DDBJ databases">
        <title>Complete sequence of Bacillus selenitireducens MLS10.</title>
        <authorList>
            <consortium name="US DOE Joint Genome Institute"/>
            <person name="Lucas S."/>
            <person name="Copeland A."/>
            <person name="Lapidus A."/>
            <person name="Glavina del Rio T."/>
            <person name="Dalin E."/>
            <person name="Tice H."/>
            <person name="Bruce D."/>
            <person name="Goodwin L."/>
            <person name="Pitluck S."/>
            <person name="Sims D."/>
            <person name="Brettin T."/>
            <person name="Detter J.C."/>
            <person name="Han C."/>
            <person name="Larimer F."/>
            <person name="Land M."/>
            <person name="Hauser L."/>
            <person name="Kyrpides N."/>
            <person name="Ovchinnikova G."/>
            <person name="Stolz J."/>
        </authorList>
    </citation>
    <scope>NUCLEOTIDE SEQUENCE [LARGE SCALE GENOMIC DNA]</scope>
    <source>
        <strain evidence="2">MLS10</strain>
    </source>
</reference>
<dbReference type="RefSeq" id="WP_013173920.1">
    <property type="nucleotide sequence ID" value="NC_014219.1"/>
</dbReference>
<dbReference type="eggNOG" id="COG0451">
    <property type="taxonomic scope" value="Bacteria"/>
</dbReference>
<dbReference type="STRING" id="439292.Bsel_3034"/>
<dbReference type="Pfam" id="PF16363">
    <property type="entry name" value="GDP_Man_Dehyd"/>
    <property type="match status" value="1"/>
</dbReference>
<dbReference type="EMBL" id="CP001791">
    <property type="protein sequence ID" value="ADI00516.1"/>
    <property type="molecule type" value="Genomic_DNA"/>
</dbReference>
<gene>
    <name evidence="2" type="ordered locus">Bsel_3034</name>
</gene>
<dbReference type="InterPro" id="IPR036291">
    <property type="entry name" value="NAD(P)-bd_dom_sf"/>
</dbReference>
<dbReference type="InterPro" id="IPR016040">
    <property type="entry name" value="NAD(P)-bd_dom"/>
</dbReference>
<accession>D6Y014</accession>
<evidence type="ECO:0000313" key="3">
    <source>
        <dbReference type="Proteomes" id="UP000000271"/>
    </source>
</evidence>
<proteinExistence type="predicted"/>